<protein>
    <submittedName>
        <fullName evidence="2">Uncharacterized protein</fullName>
    </submittedName>
</protein>
<gene>
    <name evidence="2" type="ORF">SAMN04488105_1474</name>
</gene>
<evidence type="ECO:0000313" key="2">
    <source>
        <dbReference type="EMBL" id="SDF67294.1"/>
    </source>
</evidence>
<feature type="chain" id="PRO_5011608975" evidence="1">
    <location>
        <begin position="24"/>
        <end position="378"/>
    </location>
</feature>
<accession>A0A1G7MZU6</accession>
<feature type="signal peptide" evidence="1">
    <location>
        <begin position="1"/>
        <end position="23"/>
    </location>
</feature>
<organism evidence="2 3">
    <name type="scientific">Salipiger thiooxidans</name>
    <dbReference type="NCBI Taxonomy" id="282683"/>
    <lineage>
        <taxon>Bacteria</taxon>
        <taxon>Pseudomonadati</taxon>
        <taxon>Pseudomonadota</taxon>
        <taxon>Alphaproteobacteria</taxon>
        <taxon>Rhodobacterales</taxon>
        <taxon>Roseobacteraceae</taxon>
        <taxon>Salipiger</taxon>
    </lineage>
</organism>
<evidence type="ECO:0000256" key="1">
    <source>
        <dbReference type="SAM" id="SignalP"/>
    </source>
</evidence>
<keyword evidence="3" id="KW-1185">Reference proteome</keyword>
<name>A0A1G7MZU6_9RHOB</name>
<proteinExistence type="predicted"/>
<sequence>MLRYFIHLSTAISVILLPAVSSAQEICKHLVSGGVFNVTSYNLDTEDVDAFSNWLCDTNASSSSGSSSGSGYINVPLKVGQLGLGGGGSQMNSQQTFAQYCSTENRFTQSRTEAIAYLQKAAPEIIDGFNECLNRDGLHVWIEFTSDPEVFKIASKFKFAGLIQDLPKIMEVVLPKGVTCDPSLENFDFDDIGQNNTRRSVCKRTGKEAVSIVFNAEADPLGGGDLSLPAIYSPPIAPSCAVRQIMANHQSYYSDYPDDTPGEQTSVGVGVGGGSHINSDRAFLRVDRDCKVSLTVSIGARGGQRFPDAGSAPWISVTANRADGSLVLNKTNTATLADVATCGGVNKKTIPLEFITPEMVPEITGFDVFLSGSSPINC</sequence>
<dbReference type="Proteomes" id="UP000198994">
    <property type="component" value="Unassembled WGS sequence"/>
</dbReference>
<evidence type="ECO:0000313" key="3">
    <source>
        <dbReference type="Proteomes" id="UP000198994"/>
    </source>
</evidence>
<dbReference type="AlphaFoldDB" id="A0A1G7MZU6"/>
<dbReference type="EMBL" id="FNAV01000047">
    <property type="protein sequence ID" value="SDF67294.1"/>
    <property type="molecule type" value="Genomic_DNA"/>
</dbReference>
<reference evidence="3" key="1">
    <citation type="submission" date="2016-10" db="EMBL/GenBank/DDBJ databases">
        <authorList>
            <person name="Varghese N."/>
            <person name="Submissions S."/>
        </authorList>
    </citation>
    <scope>NUCLEOTIDE SEQUENCE [LARGE SCALE GENOMIC DNA]</scope>
    <source>
        <strain evidence="3">DSM 10146</strain>
    </source>
</reference>
<keyword evidence="1" id="KW-0732">Signal</keyword>